<reference evidence="1" key="1">
    <citation type="submission" date="2015-10" db="EMBL/GenBank/DDBJ databases">
        <authorList>
            <person name="Gilbert D.G."/>
        </authorList>
    </citation>
    <scope>NUCLEOTIDE SEQUENCE</scope>
</reference>
<dbReference type="EMBL" id="FAXC01000239">
    <property type="protein sequence ID" value="CUV09408.1"/>
    <property type="molecule type" value="Genomic_DNA"/>
</dbReference>
<organism evidence="1">
    <name type="scientific">hydrothermal vent metagenome</name>
    <dbReference type="NCBI Taxonomy" id="652676"/>
    <lineage>
        <taxon>unclassified sequences</taxon>
        <taxon>metagenomes</taxon>
        <taxon>ecological metagenomes</taxon>
    </lineage>
</organism>
<gene>
    <name evidence="1" type="ORF">MGWOODY_Mmi655</name>
</gene>
<sequence>MGYRLLAPVGGKGKPGFWQENIQIMKKTSKGNNIALNLANDLLKKYKSILSQY</sequence>
<dbReference type="AlphaFoldDB" id="A0A160VFL9"/>
<accession>A0A160VFL9</accession>
<proteinExistence type="predicted"/>
<evidence type="ECO:0000313" key="1">
    <source>
        <dbReference type="EMBL" id="CUV09408.1"/>
    </source>
</evidence>
<name>A0A160VFL9_9ZZZZ</name>
<protein>
    <submittedName>
        <fullName evidence="1">Uncharacterized protein</fullName>
    </submittedName>
</protein>